<accession>A0A328HMQ7</accession>
<sequence length="89" mass="10118">MPAFYGKYERARSDLRDLLKLSESELKDSLGNKVTNGRTKASALLEAEEQLVRAEVYTHEQYDHLSPSHRTAYLEAHGLGPFTPNYFGM</sequence>
<name>A0A328HMQ7_ARTGO</name>
<dbReference type="EMBL" id="QLNP01000062">
    <property type="protein sequence ID" value="RAM38333.1"/>
    <property type="molecule type" value="Genomic_DNA"/>
</dbReference>
<proteinExistence type="predicted"/>
<organism evidence="1 2">
    <name type="scientific">Arthrobacter globiformis</name>
    <dbReference type="NCBI Taxonomy" id="1665"/>
    <lineage>
        <taxon>Bacteria</taxon>
        <taxon>Bacillati</taxon>
        <taxon>Actinomycetota</taxon>
        <taxon>Actinomycetes</taxon>
        <taxon>Micrococcales</taxon>
        <taxon>Micrococcaceae</taxon>
        <taxon>Arthrobacter</taxon>
    </lineage>
</organism>
<gene>
    <name evidence="1" type="ORF">DBZ45_04810</name>
</gene>
<comment type="caution">
    <text evidence="1">The sequence shown here is derived from an EMBL/GenBank/DDBJ whole genome shotgun (WGS) entry which is preliminary data.</text>
</comment>
<dbReference type="Proteomes" id="UP000249166">
    <property type="component" value="Unassembled WGS sequence"/>
</dbReference>
<evidence type="ECO:0000313" key="2">
    <source>
        <dbReference type="Proteomes" id="UP000249166"/>
    </source>
</evidence>
<dbReference type="AlphaFoldDB" id="A0A328HMQ7"/>
<evidence type="ECO:0000313" key="1">
    <source>
        <dbReference type="EMBL" id="RAM38333.1"/>
    </source>
</evidence>
<protein>
    <submittedName>
        <fullName evidence="1">Uncharacterized protein</fullName>
    </submittedName>
</protein>
<reference evidence="1 2" key="1">
    <citation type="submission" date="2018-04" db="EMBL/GenBank/DDBJ databases">
        <title>Bacteria isolated from cave deposits of Manipur.</title>
        <authorList>
            <person name="Sahoo D."/>
            <person name="Sarangthem I."/>
            <person name="Nandeibam J."/>
        </authorList>
    </citation>
    <scope>NUCLEOTIDE SEQUENCE [LARGE SCALE GENOMIC DNA]</scope>
    <source>
        <strain evidence="2">mrc11</strain>
    </source>
</reference>